<dbReference type="Proteomes" id="UP000006744">
    <property type="component" value="Plasmid pG9842_140"/>
</dbReference>
<evidence type="ECO:0000313" key="2">
    <source>
        <dbReference type="Proteomes" id="UP000006744"/>
    </source>
</evidence>
<sequence>MSNFFGYVDNKNDMYVIASATNRLGHSFPVGVWTKIPVKVKYPIITNGYDSYNSVDGYIDFTNNLYLWRDKQEPVLVDTDVKQAYGSNKGYLYYVKRDNTLWRCNCSYTASTISKTQIASDAKYATASGSQYTYRTLGGTGCYNSKVIGKVKDIIALGSYSGIGHMYAYIDMYDNLYAEGNGKLKVASNVLSIKTGADLFLTYITKSGDLYCGQPSNMSLVASNVDKYWSNKTGAVGLNAIFYTTTDQPSILKVASESSAENFYATARTTPTPIKILGTDHNKPNAITTIFIKQPDSNSINLPGKSISLEWSISTDLEEDAITYEIEFYNGSTWVSIATKITGSTYDCILPICNTSNAQFRVRAFDNENDASPYTMSNVFTVAAQLALVRDGNNVKTYKNGIWKII</sequence>
<dbReference type="EMBL" id="CP001188">
    <property type="protein sequence ID" value="ACK98741.1"/>
    <property type="molecule type" value="Genomic_DNA"/>
</dbReference>
<proteinExistence type="predicted"/>
<reference evidence="1 2" key="1">
    <citation type="submission" date="2008-10" db="EMBL/GenBank/DDBJ databases">
        <title>Genome sequence of Bacillus cereus G9842.</title>
        <authorList>
            <person name="Dodson R.J."/>
            <person name="Durkin A.S."/>
            <person name="Rosovitz M.J."/>
            <person name="Rasko D.A."/>
            <person name="Hoffmaster A."/>
            <person name="Ravel J."/>
            <person name="Sutton G."/>
        </authorList>
    </citation>
    <scope>NUCLEOTIDE SEQUENCE [LARGE SCALE GENOMIC DNA]</scope>
    <source>
        <strain evidence="1 2">G9842</strain>
        <plasmid evidence="1 2">pG9842_140</plasmid>
    </source>
</reference>
<evidence type="ECO:0008006" key="3">
    <source>
        <dbReference type="Google" id="ProtNLM"/>
    </source>
</evidence>
<accession>B7IZI8</accession>
<dbReference type="KEGG" id="bcg:BCG9842_A0115"/>
<keyword evidence="1" id="KW-0614">Plasmid</keyword>
<dbReference type="InterPro" id="IPR013783">
    <property type="entry name" value="Ig-like_fold"/>
</dbReference>
<dbReference type="RefSeq" id="WP_000064434.1">
    <property type="nucleotide sequence ID" value="NC_011774.1"/>
</dbReference>
<evidence type="ECO:0000313" key="1">
    <source>
        <dbReference type="EMBL" id="ACK98741.1"/>
    </source>
</evidence>
<dbReference type="Gene3D" id="2.60.40.10">
    <property type="entry name" value="Immunoglobulins"/>
    <property type="match status" value="1"/>
</dbReference>
<dbReference type="AlphaFoldDB" id="B7IZI8"/>
<protein>
    <recommendedName>
        <fullName evidence="3">Fibronectin type-III domain-containing protein</fullName>
    </recommendedName>
</protein>
<organism evidence="1 2">
    <name type="scientific">Bacillus cereus (strain G9842)</name>
    <dbReference type="NCBI Taxonomy" id="405531"/>
    <lineage>
        <taxon>Bacteria</taxon>
        <taxon>Bacillati</taxon>
        <taxon>Bacillota</taxon>
        <taxon>Bacilli</taxon>
        <taxon>Bacillales</taxon>
        <taxon>Bacillaceae</taxon>
        <taxon>Bacillus</taxon>
        <taxon>Bacillus cereus group</taxon>
    </lineage>
</organism>
<name>B7IZI8_BACC2</name>
<gene>
    <name evidence="1" type="ordered locus">BCG9842_A0115</name>
</gene>
<dbReference type="HOGENOM" id="CLU_677313_0_0_9"/>
<geneLocation type="plasmid" evidence="1 2">
    <name>pG9842_140</name>
</geneLocation>